<dbReference type="InterPro" id="IPR002314">
    <property type="entry name" value="aa-tRNA-synt_IIb"/>
</dbReference>
<evidence type="ECO:0000256" key="5">
    <source>
        <dbReference type="ARBA" id="ARBA00022490"/>
    </source>
</evidence>
<dbReference type="PANTHER" id="PTHR43697">
    <property type="entry name" value="SERYL-TRNA SYNTHETASE"/>
    <property type="match status" value="1"/>
</dbReference>
<feature type="binding site" evidence="15">
    <location>
        <position position="270"/>
    </location>
    <ligand>
        <name>L-serine</name>
        <dbReference type="ChEBI" id="CHEBI:33384"/>
    </ligand>
</feature>
<evidence type="ECO:0000256" key="15">
    <source>
        <dbReference type="PIRSR" id="PIRSR001529-1"/>
    </source>
</evidence>
<reference evidence="19 20" key="1">
    <citation type="submission" date="2020-10" db="EMBL/GenBank/DDBJ databases">
        <title>Wide distribution of Phycisphaera-like planctomycetes from WD2101 soil group in peatlands and genome analysis of the first cultivated representative.</title>
        <authorList>
            <person name="Dedysh S.N."/>
            <person name="Beletsky A.V."/>
            <person name="Ivanova A."/>
            <person name="Kulichevskaya I.S."/>
            <person name="Suzina N.E."/>
            <person name="Philippov D.A."/>
            <person name="Rakitin A.L."/>
            <person name="Mardanov A.V."/>
            <person name="Ravin N.V."/>
        </authorList>
    </citation>
    <scope>NUCLEOTIDE SEQUENCE [LARGE SCALE GENOMIC DNA]</scope>
    <source>
        <strain evidence="19 20">M1803</strain>
    </source>
</reference>
<dbReference type="InterPro" id="IPR015866">
    <property type="entry name" value="Ser-tRNA-synth_1_N"/>
</dbReference>
<keyword evidence="20" id="KW-1185">Reference proteome</keyword>
<dbReference type="Gene3D" id="1.10.287.40">
    <property type="entry name" value="Serine-tRNA synthetase, tRNA binding domain"/>
    <property type="match status" value="1"/>
</dbReference>
<dbReference type="PANTHER" id="PTHR43697:SF1">
    <property type="entry name" value="SERINE--TRNA LIGASE"/>
    <property type="match status" value="1"/>
</dbReference>
<proteinExistence type="inferred from homology"/>
<dbReference type="InterPro" id="IPR033729">
    <property type="entry name" value="SerRS_core"/>
</dbReference>
<dbReference type="InterPro" id="IPR006195">
    <property type="entry name" value="aa-tRNA-synth_II"/>
</dbReference>
<dbReference type="SUPFAM" id="SSF55681">
    <property type="entry name" value="Class II aaRS and biotin synthetases"/>
    <property type="match status" value="1"/>
</dbReference>
<dbReference type="Proteomes" id="UP000593765">
    <property type="component" value="Chromosome"/>
</dbReference>
<dbReference type="RefSeq" id="WP_206295380.1">
    <property type="nucleotide sequence ID" value="NZ_CP063458.1"/>
</dbReference>
<feature type="binding site" evidence="16">
    <location>
        <begin position="286"/>
        <end position="289"/>
    </location>
    <ligand>
        <name>ATP</name>
        <dbReference type="ChEBI" id="CHEBI:30616"/>
    </ligand>
</feature>
<feature type="binding site" evidence="16">
    <location>
        <begin position="366"/>
        <end position="369"/>
    </location>
    <ligand>
        <name>ATP</name>
        <dbReference type="ChEBI" id="CHEBI:30616"/>
    </ligand>
</feature>
<dbReference type="AlphaFoldDB" id="A0A7M2X2V9"/>
<evidence type="ECO:0000256" key="6">
    <source>
        <dbReference type="ARBA" id="ARBA00022598"/>
    </source>
</evidence>
<dbReference type="Pfam" id="PF02403">
    <property type="entry name" value="Seryl_tRNA_N"/>
    <property type="match status" value="1"/>
</dbReference>
<evidence type="ECO:0000256" key="14">
    <source>
        <dbReference type="NCBIfam" id="TIGR00414"/>
    </source>
</evidence>
<evidence type="ECO:0000256" key="16">
    <source>
        <dbReference type="PIRSR" id="PIRSR001529-2"/>
    </source>
</evidence>
<dbReference type="NCBIfam" id="TIGR00414">
    <property type="entry name" value="serS"/>
    <property type="match status" value="1"/>
</dbReference>
<keyword evidence="6 19" id="KW-0436">Ligase</keyword>
<evidence type="ECO:0000259" key="18">
    <source>
        <dbReference type="PROSITE" id="PS50862"/>
    </source>
</evidence>
<organism evidence="19 20">
    <name type="scientific">Humisphaera borealis</name>
    <dbReference type="NCBI Taxonomy" id="2807512"/>
    <lineage>
        <taxon>Bacteria</taxon>
        <taxon>Pseudomonadati</taxon>
        <taxon>Planctomycetota</taxon>
        <taxon>Phycisphaerae</taxon>
        <taxon>Tepidisphaerales</taxon>
        <taxon>Tepidisphaeraceae</taxon>
        <taxon>Humisphaera</taxon>
    </lineage>
</organism>
<evidence type="ECO:0000256" key="3">
    <source>
        <dbReference type="ARBA" id="ARBA00010728"/>
    </source>
</evidence>
<comment type="catalytic activity">
    <reaction evidence="13">
        <text>tRNA(Ser) + L-serine + ATP = L-seryl-tRNA(Ser) + AMP + diphosphate + H(+)</text>
        <dbReference type="Rhea" id="RHEA:12292"/>
        <dbReference type="Rhea" id="RHEA-COMP:9669"/>
        <dbReference type="Rhea" id="RHEA-COMP:9703"/>
        <dbReference type="ChEBI" id="CHEBI:15378"/>
        <dbReference type="ChEBI" id="CHEBI:30616"/>
        <dbReference type="ChEBI" id="CHEBI:33019"/>
        <dbReference type="ChEBI" id="CHEBI:33384"/>
        <dbReference type="ChEBI" id="CHEBI:78442"/>
        <dbReference type="ChEBI" id="CHEBI:78533"/>
        <dbReference type="ChEBI" id="CHEBI:456215"/>
        <dbReference type="EC" id="6.1.1.11"/>
    </reaction>
</comment>
<feature type="binding site" evidence="15">
    <location>
        <position position="399"/>
    </location>
    <ligand>
        <name>L-serine</name>
        <dbReference type="ChEBI" id="CHEBI:33384"/>
    </ligand>
</feature>
<feature type="binding site" evidence="15">
    <location>
        <position position="293"/>
    </location>
    <ligand>
        <name>L-serine</name>
        <dbReference type="ChEBI" id="CHEBI:33384"/>
    </ligand>
</feature>
<dbReference type="EC" id="6.1.1.11" evidence="4 14"/>
<dbReference type="KEGG" id="hbs:IPV69_12140"/>
<dbReference type="PROSITE" id="PS50862">
    <property type="entry name" value="AA_TRNA_LIGASE_II"/>
    <property type="match status" value="1"/>
</dbReference>
<feature type="binding site" evidence="16">
    <location>
        <begin position="270"/>
        <end position="272"/>
    </location>
    <ligand>
        <name>ATP</name>
        <dbReference type="ChEBI" id="CHEBI:30616"/>
    </ligand>
</feature>
<accession>A0A7M2X2V9</accession>
<dbReference type="PIRSF" id="PIRSF001529">
    <property type="entry name" value="Ser-tRNA-synth_IIa"/>
    <property type="match status" value="1"/>
</dbReference>
<dbReference type="CDD" id="cd00770">
    <property type="entry name" value="SerRS_core"/>
    <property type="match status" value="1"/>
</dbReference>
<evidence type="ECO:0000256" key="9">
    <source>
        <dbReference type="ARBA" id="ARBA00022917"/>
    </source>
</evidence>
<feature type="site" description="Important for serine binding" evidence="15">
    <location>
        <position position="401"/>
    </location>
</feature>
<evidence type="ECO:0000256" key="8">
    <source>
        <dbReference type="ARBA" id="ARBA00022840"/>
    </source>
</evidence>
<keyword evidence="9" id="KW-0648">Protein biosynthesis</keyword>
<feature type="domain" description="Aminoacyl-transfer RNA synthetases class-II family profile" evidence="18">
    <location>
        <begin position="132"/>
        <end position="426"/>
    </location>
</feature>
<keyword evidence="5" id="KW-0963">Cytoplasm</keyword>
<evidence type="ECO:0000256" key="13">
    <source>
        <dbReference type="ARBA" id="ARBA00048823"/>
    </source>
</evidence>
<comment type="pathway">
    <text evidence="2">Aminoacyl-tRNA biosynthesis; selenocysteinyl-tRNA(Sec) biosynthesis; L-seryl-tRNA(Sec) from L-serine and tRNA(Sec): step 1/1.</text>
</comment>
<feature type="region of interest" description="Disordered" evidence="17">
    <location>
        <begin position="1"/>
        <end position="21"/>
    </location>
</feature>
<dbReference type="InterPro" id="IPR042103">
    <property type="entry name" value="SerRS_1_N_sf"/>
</dbReference>
<sequence length="438" mass="49084">MIDLKDLRDNPDKYRDGAKKKNMGVDIDAVLALDGKHRQAQVEFDRLKAEQNLLSQKIGKAKDPAERETIKQQAAAMKPRLKELEDAGRETRVQLDQLLWSIPQPPDADVPVGRDATDNVVVRHWGEPRTFDFKPLSHIEIGKKLGLMDFEAGAKIAGSRSYFLKAGGAELHWAVIRLALDMMTREKGFTLLSVPVMVRDNAMRGTGFFPAGREQAYRVGETTEEGDEVRFLTGTAEVALTAYAAPETDSVTLTEADLPLKLTAASTCFRREAGTYGKDTAGLYRVHQFDKVEQVVICRNDIEESKKWHAEMLGYSEELLKRLNLPHRVIQCCTGDIGVKNASMLDVETWMPSRFDGKNPASGYGETHSASRLYEFQARRLNLRYKDKDGKTRFCHTLNNTVVASPRILIPIIENYQNADGSVTVPEALRGYIGRETL</sequence>
<evidence type="ECO:0000256" key="10">
    <source>
        <dbReference type="ARBA" id="ARBA00023146"/>
    </source>
</evidence>
<feature type="binding site" evidence="15">
    <location>
        <position position="235"/>
    </location>
    <ligand>
        <name>L-serine</name>
        <dbReference type="ChEBI" id="CHEBI:33384"/>
    </ligand>
</feature>
<keyword evidence="8 16" id="KW-0067">ATP-binding</keyword>
<dbReference type="PRINTS" id="PR00981">
    <property type="entry name" value="TRNASYNTHSER"/>
</dbReference>
<dbReference type="InterPro" id="IPR002317">
    <property type="entry name" value="Ser-tRNA-ligase_type_1"/>
</dbReference>
<evidence type="ECO:0000256" key="7">
    <source>
        <dbReference type="ARBA" id="ARBA00022741"/>
    </source>
</evidence>
<keyword evidence="10" id="KW-0030">Aminoacyl-tRNA synthetase</keyword>
<dbReference type="GO" id="GO:0005737">
    <property type="term" value="C:cytoplasm"/>
    <property type="evidence" value="ECO:0007669"/>
    <property type="project" value="UniProtKB-SubCell"/>
</dbReference>
<comment type="similarity">
    <text evidence="3">Belongs to the class-II aminoacyl-tRNA synthetase family. Type-1 seryl-tRNA synthetase subfamily.</text>
</comment>
<comment type="subcellular location">
    <subcellularLocation>
        <location evidence="1">Cytoplasm</location>
    </subcellularLocation>
</comment>
<evidence type="ECO:0000313" key="20">
    <source>
        <dbReference type="Proteomes" id="UP000593765"/>
    </source>
</evidence>
<dbReference type="Gene3D" id="3.30.930.10">
    <property type="entry name" value="Bira Bifunctional Protein, Domain 2"/>
    <property type="match status" value="1"/>
</dbReference>
<evidence type="ECO:0000256" key="4">
    <source>
        <dbReference type="ARBA" id="ARBA00012840"/>
    </source>
</evidence>
<comment type="catalytic activity">
    <reaction evidence="12">
        <text>tRNA(Sec) + L-serine + ATP = L-seryl-tRNA(Sec) + AMP + diphosphate + H(+)</text>
        <dbReference type="Rhea" id="RHEA:42580"/>
        <dbReference type="Rhea" id="RHEA-COMP:9742"/>
        <dbReference type="Rhea" id="RHEA-COMP:10128"/>
        <dbReference type="ChEBI" id="CHEBI:15378"/>
        <dbReference type="ChEBI" id="CHEBI:30616"/>
        <dbReference type="ChEBI" id="CHEBI:33019"/>
        <dbReference type="ChEBI" id="CHEBI:33384"/>
        <dbReference type="ChEBI" id="CHEBI:78442"/>
        <dbReference type="ChEBI" id="CHEBI:78533"/>
        <dbReference type="ChEBI" id="CHEBI:456215"/>
        <dbReference type="EC" id="6.1.1.11"/>
    </reaction>
</comment>
<feature type="compositionally biased region" description="Basic and acidic residues" evidence="17">
    <location>
        <begin position="1"/>
        <end position="19"/>
    </location>
</feature>
<gene>
    <name evidence="19" type="primary">serS</name>
    <name evidence="19" type="ORF">IPV69_12140</name>
</gene>
<dbReference type="SUPFAM" id="SSF46589">
    <property type="entry name" value="tRNA-binding arm"/>
    <property type="match status" value="1"/>
</dbReference>
<evidence type="ECO:0000256" key="11">
    <source>
        <dbReference type="ARBA" id="ARBA00039158"/>
    </source>
</evidence>
<dbReference type="Pfam" id="PF00587">
    <property type="entry name" value="tRNA-synt_2b"/>
    <property type="match status" value="1"/>
</dbReference>
<protein>
    <recommendedName>
        <fullName evidence="11 14">Serine--tRNA ligase</fullName>
        <ecNumber evidence="4 14">6.1.1.11</ecNumber>
    </recommendedName>
</protein>
<dbReference type="GO" id="GO:0005524">
    <property type="term" value="F:ATP binding"/>
    <property type="evidence" value="ECO:0007669"/>
    <property type="project" value="UniProtKB-KW"/>
</dbReference>
<name>A0A7M2X2V9_9BACT</name>
<dbReference type="InterPro" id="IPR010978">
    <property type="entry name" value="tRNA-bd_arm"/>
</dbReference>
<dbReference type="EMBL" id="CP063458">
    <property type="protein sequence ID" value="QOV92053.1"/>
    <property type="molecule type" value="Genomic_DNA"/>
</dbReference>
<evidence type="ECO:0000256" key="1">
    <source>
        <dbReference type="ARBA" id="ARBA00004496"/>
    </source>
</evidence>
<evidence type="ECO:0000256" key="2">
    <source>
        <dbReference type="ARBA" id="ARBA00005045"/>
    </source>
</evidence>
<evidence type="ECO:0000256" key="12">
    <source>
        <dbReference type="ARBA" id="ARBA00047929"/>
    </source>
</evidence>
<dbReference type="GO" id="GO:0004828">
    <property type="term" value="F:serine-tRNA ligase activity"/>
    <property type="evidence" value="ECO:0007669"/>
    <property type="project" value="UniProtKB-UniRule"/>
</dbReference>
<evidence type="ECO:0000256" key="17">
    <source>
        <dbReference type="SAM" id="MobiDB-lite"/>
    </source>
</evidence>
<evidence type="ECO:0000313" key="19">
    <source>
        <dbReference type="EMBL" id="QOV92053.1"/>
    </source>
</evidence>
<dbReference type="InterPro" id="IPR045864">
    <property type="entry name" value="aa-tRNA-synth_II/BPL/LPL"/>
</dbReference>
<dbReference type="GO" id="GO:0006434">
    <property type="term" value="P:seryl-tRNA aminoacylation"/>
    <property type="evidence" value="ECO:0007669"/>
    <property type="project" value="UniProtKB-UniRule"/>
</dbReference>
<keyword evidence="7" id="KW-0547">Nucleotide-binding</keyword>